<keyword evidence="2" id="KW-1185">Reference proteome</keyword>
<accession>A0A317DZQ3</accession>
<dbReference type="AlphaFoldDB" id="A0A317DZQ3"/>
<proteinExistence type="predicted"/>
<comment type="caution">
    <text evidence="1">The sequence shown here is derived from an EMBL/GenBank/DDBJ whole genome shotgun (WGS) entry which is preliminary data.</text>
</comment>
<gene>
    <name evidence="1" type="ORF">DKG74_19155</name>
</gene>
<dbReference type="OrthoDB" id="8450901at2"/>
<sequence length="154" mass="17680">MAARRHKDPRQGDLLGWEPPALVERYDERRVRAGSLRGQIARAVAETLTDSELGRDEIARRMSDYLGEDVSRSMLDAYASQAKEDHTISYVRLVALVEVTGDPRPLQLAAELTGRAVIEGRYVHAIRAEMIREKREELDREERTARRLWKGARR</sequence>
<dbReference type="EMBL" id="QGLE01000015">
    <property type="protein sequence ID" value="PWR18375.1"/>
    <property type="molecule type" value="Genomic_DNA"/>
</dbReference>
<reference evidence="1 2" key="1">
    <citation type="submission" date="2018-05" db="EMBL/GenBank/DDBJ databases">
        <title>Zavarzinia sp. HR-AS.</title>
        <authorList>
            <person name="Lee Y."/>
            <person name="Jeon C.O."/>
        </authorList>
    </citation>
    <scope>NUCLEOTIDE SEQUENCE [LARGE SCALE GENOMIC DNA]</scope>
    <source>
        <strain evidence="1 2">HR-AS</strain>
    </source>
</reference>
<dbReference type="Proteomes" id="UP000245461">
    <property type="component" value="Unassembled WGS sequence"/>
</dbReference>
<dbReference type="RefSeq" id="WP_109907794.1">
    <property type="nucleotide sequence ID" value="NZ_QGLE01000015.1"/>
</dbReference>
<name>A0A317DZQ3_9PROT</name>
<organism evidence="1 2">
    <name type="scientific">Zavarzinia aquatilis</name>
    <dbReference type="NCBI Taxonomy" id="2211142"/>
    <lineage>
        <taxon>Bacteria</taxon>
        <taxon>Pseudomonadati</taxon>
        <taxon>Pseudomonadota</taxon>
        <taxon>Alphaproteobacteria</taxon>
        <taxon>Rhodospirillales</taxon>
        <taxon>Zavarziniaceae</taxon>
        <taxon>Zavarzinia</taxon>
    </lineage>
</organism>
<protein>
    <submittedName>
        <fullName evidence="1">DNA transposition protein</fullName>
    </submittedName>
</protein>
<evidence type="ECO:0000313" key="2">
    <source>
        <dbReference type="Proteomes" id="UP000245461"/>
    </source>
</evidence>
<evidence type="ECO:0000313" key="1">
    <source>
        <dbReference type="EMBL" id="PWR18375.1"/>
    </source>
</evidence>